<name>A0A9Y4JPV2_9TELE</name>
<feature type="chain" id="PRO_5041467928" evidence="3">
    <location>
        <begin position="22"/>
        <end position="214"/>
    </location>
</feature>
<proteinExistence type="predicted"/>
<accession>A0A9Y4JPV2</accession>
<keyword evidence="3" id="KW-0732">Signal</keyword>
<evidence type="ECO:0000313" key="5">
    <source>
        <dbReference type="Proteomes" id="UP000694891"/>
    </source>
</evidence>
<sequence length="214" mass="23202">MDSNVLFVCVLCVVVFPAIWAEYCSSYKDKYGVSHGAQQCSMAYCCGDCTYKFCCRDQSQRLSQSQQERCSTRPGGDKTNRTGVLLGSILGSVFPIILCVGLIICCVAPCCLCYKKCRKGGSRGHSIVQPPMHPQSPSGYQPGYPGYHPGPGYGGMPMPPAPPYMANNGPGYPAPFNPGMPMYPLHPAGQVYAEPPQSEEHVQPPYNPSYEPNS</sequence>
<feature type="signal peptide" evidence="3">
    <location>
        <begin position="1"/>
        <end position="21"/>
    </location>
</feature>
<gene>
    <name evidence="6" type="primary">LOC103357508</name>
</gene>
<evidence type="ECO:0000256" key="1">
    <source>
        <dbReference type="SAM" id="MobiDB-lite"/>
    </source>
</evidence>
<feature type="region of interest" description="Disordered" evidence="1">
    <location>
        <begin position="188"/>
        <end position="214"/>
    </location>
</feature>
<evidence type="ECO:0000256" key="3">
    <source>
        <dbReference type="SAM" id="SignalP"/>
    </source>
</evidence>
<protein>
    <submittedName>
        <fullName evidence="6">Protein shisa-5-like</fullName>
    </submittedName>
</protein>
<keyword evidence="2" id="KW-0472">Membrane</keyword>
<evidence type="ECO:0000256" key="2">
    <source>
        <dbReference type="SAM" id="Phobius"/>
    </source>
</evidence>
<feature type="transmembrane region" description="Helical" evidence="2">
    <location>
        <begin position="89"/>
        <end position="114"/>
    </location>
</feature>
<keyword evidence="5" id="KW-1185">Reference proteome</keyword>
<keyword evidence="2" id="KW-1133">Transmembrane helix</keyword>
<keyword evidence="2" id="KW-0812">Transmembrane</keyword>
<dbReference type="InterPro" id="IPR053891">
    <property type="entry name" value="Shisa_N"/>
</dbReference>
<dbReference type="GeneID" id="103357508"/>
<dbReference type="RefSeq" id="XP_008280315.1">
    <property type="nucleotide sequence ID" value="XM_008282093.1"/>
</dbReference>
<reference evidence="6" key="1">
    <citation type="submission" date="2025-08" db="UniProtKB">
        <authorList>
            <consortium name="RefSeq"/>
        </authorList>
    </citation>
    <scope>IDENTIFICATION</scope>
</reference>
<dbReference type="Proteomes" id="UP000694891">
    <property type="component" value="Unplaced"/>
</dbReference>
<organism evidence="5 6">
    <name type="scientific">Stegastes partitus</name>
    <name type="common">bicolor damselfish</name>
    <dbReference type="NCBI Taxonomy" id="144197"/>
    <lineage>
        <taxon>Eukaryota</taxon>
        <taxon>Metazoa</taxon>
        <taxon>Chordata</taxon>
        <taxon>Craniata</taxon>
        <taxon>Vertebrata</taxon>
        <taxon>Euteleostomi</taxon>
        <taxon>Actinopterygii</taxon>
        <taxon>Neopterygii</taxon>
        <taxon>Teleostei</taxon>
        <taxon>Neoteleostei</taxon>
        <taxon>Acanthomorphata</taxon>
        <taxon>Ovalentaria</taxon>
        <taxon>Pomacentridae</taxon>
        <taxon>Stegastes</taxon>
    </lineage>
</organism>
<dbReference type="Pfam" id="PF13908">
    <property type="entry name" value="Shisa_N"/>
    <property type="match status" value="1"/>
</dbReference>
<evidence type="ECO:0000313" key="6">
    <source>
        <dbReference type="RefSeq" id="XP_008280315.1"/>
    </source>
</evidence>
<evidence type="ECO:0000259" key="4">
    <source>
        <dbReference type="Pfam" id="PF13908"/>
    </source>
</evidence>
<feature type="domain" description="Shisa N-terminal" evidence="4">
    <location>
        <begin position="22"/>
        <end position="71"/>
    </location>
</feature>
<dbReference type="AlphaFoldDB" id="A0A9Y4JPV2"/>